<accession>A0A1G8SSM2</accession>
<dbReference type="EMBL" id="FNFC01000002">
    <property type="protein sequence ID" value="SDJ32239.1"/>
    <property type="molecule type" value="Genomic_DNA"/>
</dbReference>
<gene>
    <name evidence="1" type="ORF">SAMN05216226_102126</name>
</gene>
<dbReference type="Proteomes" id="UP000198856">
    <property type="component" value="Unassembled WGS sequence"/>
</dbReference>
<dbReference type="RefSeq" id="WP_143414107.1">
    <property type="nucleotide sequence ID" value="NZ_FNFC01000002.1"/>
</dbReference>
<dbReference type="AlphaFoldDB" id="A0A1G8SSM2"/>
<dbReference type="OrthoDB" id="351312at2157"/>
<organism evidence="1 2">
    <name type="scientific">Halovenus aranensis</name>
    <dbReference type="NCBI Taxonomy" id="890420"/>
    <lineage>
        <taxon>Archaea</taxon>
        <taxon>Methanobacteriati</taxon>
        <taxon>Methanobacteriota</taxon>
        <taxon>Stenosarchaea group</taxon>
        <taxon>Halobacteria</taxon>
        <taxon>Halobacteriales</taxon>
        <taxon>Haloarculaceae</taxon>
        <taxon>Halovenus</taxon>
    </lineage>
</organism>
<proteinExistence type="predicted"/>
<sequence length="237" mass="25176">MGDSGGLCWDHHDCPTEDCDGELQQQDKVNVVCLSCDGWWSHVAGSTTHFLVTATGEKVLEKPIAVTDGGPLPADLNHRSGEFLGELNGLVVRGPCEETGLPVLEIHGEDGMAAVECPETAVGGLTETAAEIRLAVDQQEGRALSENETMQEVAGTAVLVQTPEMTRSKWHHSVEFDGQHHRLACGDTVECDSIETVETAVVAAWQTETTGANRCSECHESILALQAETGDSGGDSP</sequence>
<keyword evidence="2" id="KW-1185">Reference proteome</keyword>
<dbReference type="STRING" id="890420.SAMN05216226_102126"/>
<name>A0A1G8SSM2_9EURY</name>
<evidence type="ECO:0000313" key="2">
    <source>
        <dbReference type="Proteomes" id="UP000198856"/>
    </source>
</evidence>
<evidence type="ECO:0000313" key="1">
    <source>
        <dbReference type="EMBL" id="SDJ32239.1"/>
    </source>
</evidence>
<reference evidence="1 2" key="1">
    <citation type="submission" date="2016-10" db="EMBL/GenBank/DDBJ databases">
        <authorList>
            <person name="de Groot N.N."/>
        </authorList>
    </citation>
    <scope>NUCLEOTIDE SEQUENCE [LARGE SCALE GENOMIC DNA]</scope>
    <source>
        <strain evidence="1 2">IBRC-M10015</strain>
    </source>
</reference>
<protein>
    <submittedName>
        <fullName evidence="1">Uncharacterized protein</fullName>
    </submittedName>
</protein>